<evidence type="ECO:0000256" key="6">
    <source>
        <dbReference type="SAM" id="Coils"/>
    </source>
</evidence>
<evidence type="ECO:0000256" key="3">
    <source>
        <dbReference type="ARBA" id="ARBA00023172"/>
    </source>
</evidence>
<evidence type="ECO:0000313" key="10">
    <source>
        <dbReference type="Proteomes" id="UP000487649"/>
    </source>
</evidence>
<evidence type="ECO:0000256" key="5">
    <source>
        <dbReference type="PROSITE-ProRule" id="PRU10137"/>
    </source>
</evidence>
<accession>A0A9X4XEC1</accession>
<keyword evidence="1" id="KW-0229">DNA integration</keyword>
<keyword evidence="6" id="KW-0175">Coiled coil</keyword>
<dbReference type="InterPro" id="IPR036162">
    <property type="entry name" value="Resolvase-like_N_sf"/>
</dbReference>
<dbReference type="InterPro" id="IPR006119">
    <property type="entry name" value="Resolv_N"/>
</dbReference>
<dbReference type="Pfam" id="PF13408">
    <property type="entry name" value="Zn_ribbon_recom"/>
    <property type="match status" value="1"/>
</dbReference>
<name>A0A9X4XEC1_9FIRM</name>
<dbReference type="GO" id="GO:0000150">
    <property type="term" value="F:DNA strand exchange activity"/>
    <property type="evidence" value="ECO:0007669"/>
    <property type="project" value="InterPro"/>
</dbReference>
<keyword evidence="2" id="KW-0238">DNA-binding</keyword>
<evidence type="ECO:0000256" key="4">
    <source>
        <dbReference type="PIRSR" id="PIRSR606118-50"/>
    </source>
</evidence>
<comment type="caution">
    <text evidence="9">The sequence shown here is derived from an EMBL/GenBank/DDBJ whole genome shotgun (WGS) entry which is preliminary data.</text>
</comment>
<dbReference type="PROSITE" id="PS51737">
    <property type="entry name" value="RECOMBINASE_DNA_BIND"/>
    <property type="match status" value="1"/>
</dbReference>
<gene>
    <name evidence="9" type="ORF">GMA92_09890</name>
</gene>
<dbReference type="PANTHER" id="PTHR30461:SF23">
    <property type="entry name" value="DNA RECOMBINASE-RELATED"/>
    <property type="match status" value="1"/>
</dbReference>
<evidence type="ECO:0000259" key="8">
    <source>
        <dbReference type="PROSITE" id="PS51737"/>
    </source>
</evidence>
<dbReference type="RefSeq" id="WP_155222938.1">
    <property type="nucleotide sequence ID" value="NZ_JAMQUY010000020.1"/>
</dbReference>
<evidence type="ECO:0000313" key="9">
    <source>
        <dbReference type="EMBL" id="MTK21729.1"/>
    </source>
</evidence>
<feature type="coiled-coil region" evidence="6">
    <location>
        <begin position="357"/>
        <end position="412"/>
    </location>
</feature>
<evidence type="ECO:0008006" key="11">
    <source>
        <dbReference type="Google" id="ProtNLM"/>
    </source>
</evidence>
<evidence type="ECO:0000256" key="2">
    <source>
        <dbReference type="ARBA" id="ARBA00023125"/>
    </source>
</evidence>
<dbReference type="Pfam" id="PF00239">
    <property type="entry name" value="Resolvase"/>
    <property type="match status" value="1"/>
</dbReference>
<dbReference type="Gene3D" id="3.90.1750.20">
    <property type="entry name" value="Putative Large Serine Recombinase, Chain B, Domain 2"/>
    <property type="match status" value="1"/>
</dbReference>
<feature type="domain" description="Resolvase/invertase-type recombinase catalytic" evidence="7">
    <location>
        <begin position="2"/>
        <end position="147"/>
    </location>
</feature>
<feature type="active site" description="O-(5'-phospho-DNA)-serine intermediate" evidence="4 5">
    <location>
        <position position="10"/>
    </location>
</feature>
<dbReference type="Gene3D" id="3.40.50.1390">
    <property type="entry name" value="Resolvase, N-terminal catalytic domain"/>
    <property type="match status" value="1"/>
</dbReference>
<dbReference type="GO" id="GO:0003677">
    <property type="term" value="F:DNA binding"/>
    <property type="evidence" value="ECO:0007669"/>
    <property type="project" value="UniProtKB-KW"/>
</dbReference>
<proteinExistence type="predicted"/>
<feature type="domain" description="Recombinase" evidence="8">
    <location>
        <begin position="154"/>
        <end position="263"/>
    </location>
</feature>
<dbReference type="SMART" id="SM00857">
    <property type="entry name" value="Resolvase"/>
    <property type="match status" value="1"/>
</dbReference>
<keyword evidence="3" id="KW-0233">DNA recombination</keyword>
<dbReference type="GO" id="GO:0015074">
    <property type="term" value="P:DNA integration"/>
    <property type="evidence" value="ECO:0007669"/>
    <property type="project" value="UniProtKB-KW"/>
</dbReference>
<dbReference type="SUPFAM" id="SSF53041">
    <property type="entry name" value="Resolvase-like"/>
    <property type="match status" value="1"/>
</dbReference>
<protein>
    <recommendedName>
        <fullName evidence="11">Recombinase family protein</fullName>
    </recommendedName>
</protein>
<organism evidence="9 10">
    <name type="scientific">Turicibacter sanguinis</name>
    <dbReference type="NCBI Taxonomy" id="154288"/>
    <lineage>
        <taxon>Bacteria</taxon>
        <taxon>Bacillati</taxon>
        <taxon>Bacillota</taxon>
        <taxon>Erysipelotrichia</taxon>
        <taxon>Erysipelotrichales</taxon>
        <taxon>Turicibacteraceae</taxon>
        <taxon>Turicibacter</taxon>
    </lineage>
</organism>
<dbReference type="InterPro" id="IPR006118">
    <property type="entry name" value="Recombinase_CS"/>
</dbReference>
<dbReference type="Proteomes" id="UP000487649">
    <property type="component" value="Unassembled WGS sequence"/>
</dbReference>
<dbReference type="InterPro" id="IPR025827">
    <property type="entry name" value="Zn_ribbon_recom_dom"/>
</dbReference>
<sequence length="472" mass="54465">MKLALYARVSTEEQLNGYSIEIQVDKLTQYAKLNDYEYEVFTDEGYSAKDLNRPYIKILLDRLKNNEFDGIAIHKLDRLTRSVRDLQNIVDYMDQNNLKLISLNESFDNTTANGRLTLTMMGAVAQWERETIQERVCLGVKQAALSGKIVGTVPFGYNYDNKTGKVSVNEEEAEVVKIVFNMYAQGHGSNSISSYIFDNYPKEFMNFGNTQILRMIKRRSYLGESITRFKDGTKHVIPNAYPQIIDQDLFDKVQEVYRNKKEVATPRQKKNRRIFTGFLVCGLCGNAICGSASGSASKNTTLSYRCSHKYNRTKCRCSMFNEEELEKAFVEKMVSTLKSVKEGAFDINVSFAKANNKEKLIKELNQLKNKRKKCYIAFENDLISLEEFKERSNEFKQKEEELENEINTLQDVAVPKIFNFECDDFPATWNNLERCDKIALLHDYVKKIEVSKLSYLTTGRRESLVIHDITFV</sequence>
<dbReference type="Pfam" id="PF07508">
    <property type="entry name" value="Recombinase"/>
    <property type="match status" value="1"/>
</dbReference>
<evidence type="ECO:0000259" key="7">
    <source>
        <dbReference type="PROSITE" id="PS51736"/>
    </source>
</evidence>
<dbReference type="InterPro" id="IPR038109">
    <property type="entry name" value="DNA_bind_recomb_sf"/>
</dbReference>
<dbReference type="InterPro" id="IPR011109">
    <property type="entry name" value="DNA_bind_recombinase_dom"/>
</dbReference>
<evidence type="ECO:0000256" key="1">
    <source>
        <dbReference type="ARBA" id="ARBA00022908"/>
    </source>
</evidence>
<dbReference type="AlphaFoldDB" id="A0A9X4XEC1"/>
<dbReference type="EMBL" id="WMQE01000021">
    <property type="protein sequence ID" value="MTK21729.1"/>
    <property type="molecule type" value="Genomic_DNA"/>
</dbReference>
<dbReference type="PROSITE" id="PS51736">
    <property type="entry name" value="RECOMBINASES_3"/>
    <property type="match status" value="1"/>
</dbReference>
<reference evidence="9 10" key="1">
    <citation type="journal article" date="2019" name="Nat. Med.">
        <title>A library of human gut bacterial isolates paired with longitudinal multiomics data enables mechanistic microbiome research.</title>
        <authorList>
            <person name="Poyet M."/>
            <person name="Groussin M."/>
            <person name="Gibbons S.M."/>
            <person name="Avila-Pacheco J."/>
            <person name="Jiang X."/>
            <person name="Kearney S.M."/>
            <person name="Perrotta A.R."/>
            <person name="Berdy B."/>
            <person name="Zhao S."/>
            <person name="Lieberman T.D."/>
            <person name="Swanson P.K."/>
            <person name="Smith M."/>
            <person name="Roesemann S."/>
            <person name="Alexander J.E."/>
            <person name="Rich S.A."/>
            <person name="Livny J."/>
            <person name="Vlamakis H."/>
            <person name="Clish C."/>
            <person name="Bullock K."/>
            <person name="Deik A."/>
            <person name="Scott J."/>
            <person name="Pierce K.A."/>
            <person name="Xavier R.J."/>
            <person name="Alm E.J."/>
        </authorList>
    </citation>
    <scope>NUCLEOTIDE SEQUENCE [LARGE SCALE GENOMIC DNA]</scope>
    <source>
        <strain evidence="9 10">BIOML-A198</strain>
    </source>
</reference>
<dbReference type="PROSITE" id="PS00397">
    <property type="entry name" value="RECOMBINASES_1"/>
    <property type="match status" value="1"/>
</dbReference>
<dbReference type="PANTHER" id="PTHR30461">
    <property type="entry name" value="DNA-INVERTASE FROM LAMBDOID PROPHAGE"/>
    <property type="match status" value="1"/>
</dbReference>
<dbReference type="InterPro" id="IPR050639">
    <property type="entry name" value="SSR_resolvase"/>
</dbReference>
<dbReference type="CDD" id="cd03768">
    <property type="entry name" value="SR_ResInv"/>
    <property type="match status" value="1"/>
</dbReference>